<organism evidence="1 2">
    <name type="scientific">Solanum tuberosum</name>
    <name type="common">Potato</name>
    <dbReference type="NCBI Taxonomy" id="4113"/>
    <lineage>
        <taxon>Eukaryota</taxon>
        <taxon>Viridiplantae</taxon>
        <taxon>Streptophyta</taxon>
        <taxon>Embryophyta</taxon>
        <taxon>Tracheophyta</taxon>
        <taxon>Spermatophyta</taxon>
        <taxon>Magnoliopsida</taxon>
        <taxon>eudicotyledons</taxon>
        <taxon>Gunneridae</taxon>
        <taxon>Pentapetalae</taxon>
        <taxon>asterids</taxon>
        <taxon>lamiids</taxon>
        <taxon>Solanales</taxon>
        <taxon>Solanaceae</taxon>
        <taxon>Solanoideae</taxon>
        <taxon>Solaneae</taxon>
        <taxon>Solanum</taxon>
    </lineage>
</organism>
<evidence type="ECO:0000313" key="1">
    <source>
        <dbReference type="EnsemblPlants" id="PGSC0003DMT400086942"/>
    </source>
</evidence>
<protein>
    <submittedName>
        <fullName evidence="1">'chromo' domain containing protein</fullName>
    </submittedName>
</protein>
<sequence length="61" mass="6769">MDRLPRSGITMESVATFRHNYGIGYHVSMVNIRFNVVRPVAPVNAPAEESAARSRGRGRGR</sequence>
<dbReference type="InParanoid" id="M1DCU2"/>
<dbReference type="Proteomes" id="UP000011115">
    <property type="component" value="Unassembled WGS sequence"/>
</dbReference>
<dbReference type="PaxDb" id="4113-PGSC0003DMT400086942"/>
<dbReference type="Gramene" id="PGSC0003DMT400086942">
    <property type="protein sequence ID" value="PGSC0003DMT400086942"/>
    <property type="gene ID" value="PGSC0003DMG400036513"/>
</dbReference>
<proteinExistence type="predicted"/>
<dbReference type="EnsemblPlants" id="PGSC0003DMT400086942">
    <property type="protein sequence ID" value="PGSC0003DMT400086942"/>
    <property type="gene ID" value="PGSC0003DMG400036513"/>
</dbReference>
<accession>M1DCU2</accession>
<reference evidence="2" key="1">
    <citation type="journal article" date="2011" name="Nature">
        <title>Genome sequence and analysis of the tuber crop potato.</title>
        <authorList>
            <consortium name="The Potato Genome Sequencing Consortium"/>
        </authorList>
    </citation>
    <scope>NUCLEOTIDE SEQUENCE [LARGE SCALE GENOMIC DNA]</scope>
    <source>
        <strain evidence="2">cv. DM1-3 516 R44</strain>
    </source>
</reference>
<name>M1DCU2_SOLTU</name>
<reference evidence="1" key="2">
    <citation type="submission" date="2015-06" db="UniProtKB">
        <authorList>
            <consortium name="EnsemblPlants"/>
        </authorList>
    </citation>
    <scope>IDENTIFICATION</scope>
    <source>
        <strain evidence="1">DM1-3 516 R44</strain>
    </source>
</reference>
<keyword evidence="2" id="KW-1185">Reference proteome</keyword>
<dbReference type="HOGENOM" id="CLU_194855_0_0_1"/>
<evidence type="ECO:0000313" key="2">
    <source>
        <dbReference type="Proteomes" id="UP000011115"/>
    </source>
</evidence>
<dbReference type="AlphaFoldDB" id="M1DCU2"/>